<protein>
    <recommendedName>
        <fullName evidence="1">Ribonuclease H1 N-terminal domain-containing protein</fullName>
    </recommendedName>
</protein>
<dbReference type="Gene3D" id="3.40.970.10">
    <property type="entry name" value="Ribonuclease H1, N-terminal domain"/>
    <property type="match status" value="1"/>
</dbReference>
<name>A0ABU6YP50_9FABA</name>
<dbReference type="Proteomes" id="UP001341840">
    <property type="component" value="Unassembled WGS sequence"/>
</dbReference>
<dbReference type="InterPro" id="IPR011320">
    <property type="entry name" value="RNase_H1_N"/>
</dbReference>
<dbReference type="EMBL" id="JASCZI010242333">
    <property type="protein sequence ID" value="MED6210678.1"/>
    <property type="molecule type" value="Genomic_DNA"/>
</dbReference>
<evidence type="ECO:0000259" key="1">
    <source>
        <dbReference type="Pfam" id="PF01693"/>
    </source>
</evidence>
<proteinExistence type="predicted"/>
<gene>
    <name evidence="2" type="ORF">PIB30_066439</name>
</gene>
<comment type="caution">
    <text evidence="2">The sequence shown here is derived from an EMBL/GenBank/DDBJ whole genome shotgun (WGS) entry which is preliminary data.</text>
</comment>
<dbReference type="SUPFAM" id="SSF55658">
    <property type="entry name" value="L9 N-domain-like"/>
    <property type="match status" value="1"/>
</dbReference>
<dbReference type="InterPro" id="IPR037056">
    <property type="entry name" value="RNase_H1_N_sf"/>
</dbReference>
<accession>A0ABU6YP50</accession>
<evidence type="ECO:0000313" key="3">
    <source>
        <dbReference type="Proteomes" id="UP001341840"/>
    </source>
</evidence>
<dbReference type="Pfam" id="PF01693">
    <property type="entry name" value="Cauli_VI"/>
    <property type="match status" value="1"/>
</dbReference>
<feature type="domain" description="Ribonuclease H1 N-terminal" evidence="1">
    <location>
        <begin position="10"/>
        <end position="50"/>
    </location>
</feature>
<reference evidence="2 3" key="1">
    <citation type="journal article" date="2023" name="Plants (Basel)">
        <title>Bridging the Gap: Combining Genomics and Transcriptomics Approaches to Understand Stylosanthes scabra, an Orphan Legume from the Brazilian Caatinga.</title>
        <authorList>
            <person name="Ferreira-Neto J.R.C."/>
            <person name="da Silva M.D."/>
            <person name="Binneck E."/>
            <person name="de Melo N.F."/>
            <person name="da Silva R.H."/>
            <person name="de Melo A.L.T.M."/>
            <person name="Pandolfi V."/>
            <person name="Bustamante F.O."/>
            <person name="Brasileiro-Vidal A.C."/>
            <person name="Benko-Iseppon A.M."/>
        </authorList>
    </citation>
    <scope>NUCLEOTIDE SEQUENCE [LARGE SCALE GENOMIC DNA]</scope>
    <source>
        <tissue evidence="2">Leaves</tissue>
    </source>
</reference>
<evidence type="ECO:0000313" key="2">
    <source>
        <dbReference type="EMBL" id="MED6210678.1"/>
    </source>
</evidence>
<organism evidence="2 3">
    <name type="scientific">Stylosanthes scabra</name>
    <dbReference type="NCBI Taxonomy" id="79078"/>
    <lineage>
        <taxon>Eukaryota</taxon>
        <taxon>Viridiplantae</taxon>
        <taxon>Streptophyta</taxon>
        <taxon>Embryophyta</taxon>
        <taxon>Tracheophyta</taxon>
        <taxon>Spermatophyta</taxon>
        <taxon>Magnoliopsida</taxon>
        <taxon>eudicotyledons</taxon>
        <taxon>Gunneridae</taxon>
        <taxon>Pentapetalae</taxon>
        <taxon>rosids</taxon>
        <taxon>fabids</taxon>
        <taxon>Fabales</taxon>
        <taxon>Fabaceae</taxon>
        <taxon>Papilionoideae</taxon>
        <taxon>50 kb inversion clade</taxon>
        <taxon>dalbergioids sensu lato</taxon>
        <taxon>Dalbergieae</taxon>
        <taxon>Pterocarpus clade</taxon>
        <taxon>Stylosanthes</taxon>
    </lineage>
</organism>
<keyword evidence="3" id="KW-1185">Reference proteome</keyword>
<sequence>MEPFMQQFSYFAVTKGFRPGVYSSFEEANQQIINFLEPEYQGFNSLLLANDAFEERMFCIQCDKDAVAEQLEAMEIRNPSPPTTPRTFPTREGRLSPLVDGITWLPADVSAPYPFALNNSMEKWLERVCSKSSISPACIQKASRMVTRADPDCEDRRFIATRRLWPSTDGVLFRVRQHWGQGEVQINEIIVRRLNHASENHVWLVDSFDNCLELFLTVQGGHMLISTADLHRVQHLYRLDDNPGLGPYLLEVRYVDLGIFFIVVIDC</sequence>
<dbReference type="InterPro" id="IPR009027">
    <property type="entry name" value="Ribosomal_bL9/RNase_H1_N"/>
</dbReference>